<dbReference type="PANTHER" id="PTHR33990">
    <property type="entry name" value="PROTEIN YJDN-RELATED"/>
    <property type="match status" value="1"/>
</dbReference>
<dbReference type="SUPFAM" id="SSF54593">
    <property type="entry name" value="Glyoxalase/Bleomycin resistance protein/Dihydroxybiphenyl dioxygenase"/>
    <property type="match status" value="1"/>
</dbReference>
<evidence type="ECO:0000313" key="3">
    <source>
        <dbReference type="Proteomes" id="UP000199041"/>
    </source>
</evidence>
<dbReference type="InterPro" id="IPR029068">
    <property type="entry name" value="Glyas_Bleomycin-R_OHBP_Dase"/>
</dbReference>
<sequence length="150" mass="16860">MQPLILNPYLIFDGNAQEAFDFYRSVFGGDFSFQLKADQSPVNPEHPLDPAEKDKLMHICLPLPGGQILQASDMIHSYCKGIELSFRPGNTQFIAIRTDSEPDARHIFSGLSEGATVQQELQPMFWGDLFGQLTDRFGVQWMISVALKKP</sequence>
<dbReference type="PANTHER" id="PTHR33990:SF1">
    <property type="entry name" value="PROTEIN YJDN"/>
    <property type="match status" value="1"/>
</dbReference>
<protein>
    <submittedName>
        <fullName evidence="2">PhnB protein</fullName>
    </submittedName>
</protein>
<dbReference type="EMBL" id="FNQY01000018">
    <property type="protein sequence ID" value="SEA42542.1"/>
    <property type="molecule type" value="Genomic_DNA"/>
</dbReference>
<evidence type="ECO:0000313" key="2">
    <source>
        <dbReference type="EMBL" id="SEA42542.1"/>
    </source>
</evidence>
<dbReference type="Gene3D" id="3.10.180.10">
    <property type="entry name" value="2,3-Dihydroxybiphenyl 1,2-Dioxygenase, domain 1"/>
    <property type="match status" value="1"/>
</dbReference>
<accession>A0A1H4B3S1</accession>
<feature type="domain" description="Glyoxalase/fosfomycin resistance/dioxygenase" evidence="1">
    <location>
        <begin position="6"/>
        <end position="143"/>
    </location>
</feature>
<proteinExistence type="predicted"/>
<name>A0A1H4B3S1_9BACT</name>
<reference evidence="2 3" key="1">
    <citation type="submission" date="2016-10" db="EMBL/GenBank/DDBJ databases">
        <authorList>
            <person name="de Groot N.N."/>
        </authorList>
    </citation>
    <scope>NUCLEOTIDE SEQUENCE [LARGE SCALE GENOMIC DNA]</scope>
    <source>
        <strain evidence="2 3">Vu-144</strain>
    </source>
</reference>
<organism evidence="2 3">
    <name type="scientific">Arachidicoccus rhizosphaerae</name>
    <dbReference type="NCBI Taxonomy" id="551991"/>
    <lineage>
        <taxon>Bacteria</taxon>
        <taxon>Pseudomonadati</taxon>
        <taxon>Bacteroidota</taxon>
        <taxon>Chitinophagia</taxon>
        <taxon>Chitinophagales</taxon>
        <taxon>Chitinophagaceae</taxon>
        <taxon>Arachidicoccus</taxon>
    </lineage>
</organism>
<dbReference type="Pfam" id="PF00903">
    <property type="entry name" value="Glyoxalase"/>
    <property type="match status" value="1"/>
</dbReference>
<evidence type="ECO:0000259" key="1">
    <source>
        <dbReference type="Pfam" id="PF00903"/>
    </source>
</evidence>
<dbReference type="CDD" id="cd06588">
    <property type="entry name" value="PhnB_like"/>
    <property type="match status" value="1"/>
</dbReference>
<dbReference type="InterPro" id="IPR004360">
    <property type="entry name" value="Glyas_Fos-R_dOase_dom"/>
</dbReference>
<dbReference type="InterPro" id="IPR028973">
    <property type="entry name" value="PhnB-like"/>
</dbReference>
<dbReference type="STRING" id="551991.SAMN05192529_11816"/>
<dbReference type="AlphaFoldDB" id="A0A1H4B3S1"/>
<dbReference type="Proteomes" id="UP000199041">
    <property type="component" value="Unassembled WGS sequence"/>
</dbReference>
<keyword evidence="3" id="KW-1185">Reference proteome</keyword>
<dbReference type="RefSeq" id="WP_211481858.1">
    <property type="nucleotide sequence ID" value="NZ_FNQY01000018.1"/>
</dbReference>
<gene>
    <name evidence="2" type="ORF">SAMN05192529_11816</name>
</gene>